<evidence type="ECO:0000313" key="2">
    <source>
        <dbReference type="Proteomes" id="UP001145114"/>
    </source>
</evidence>
<protein>
    <submittedName>
        <fullName evidence="1">Uncharacterized protein</fullName>
    </submittedName>
</protein>
<reference evidence="1" key="1">
    <citation type="submission" date="2022-06" db="EMBL/GenBank/DDBJ databases">
        <title>Phylogenomic reconstructions and comparative analyses of Kickxellomycotina fungi.</title>
        <authorList>
            <person name="Reynolds N.K."/>
            <person name="Stajich J.E."/>
            <person name="Barry K."/>
            <person name="Grigoriev I.V."/>
            <person name="Crous P."/>
            <person name="Smith M.E."/>
        </authorList>
    </citation>
    <scope>NUCLEOTIDE SEQUENCE</scope>
    <source>
        <strain evidence="1">RSA 2271</strain>
    </source>
</reference>
<dbReference type="EMBL" id="JAMZIH010003103">
    <property type="protein sequence ID" value="KAJ1677037.1"/>
    <property type="molecule type" value="Genomic_DNA"/>
</dbReference>
<proteinExistence type="predicted"/>
<feature type="non-terminal residue" evidence="1">
    <location>
        <position position="56"/>
    </location>
</feature>
<comment type="caution">
    <text evidence="1">The sequence shown here is derived from an EMBL/GenBank/DDBJ whole genome shotgun (WGS) entry which is preliminary data.</text>
</comment>
<organism evidence="1 2">
    <name type="scientific">Spiromyces aspiralis</name>
    <dbReference type="NCBI Taxonomy" id="68401"/>
    <lineage>
        <taxon>Eukaryota</taxon>
        <taxon>Fungi</taxon>
        <taxon>Fungi incertae sedis</taxon>
        <taxon>Zoopagomycota</taxon>
        <taxon>Kickxellomycotina</taxon>
        <taxon>Kickxellomycetes</taxon>
        <taxon>Kickxellales</taxon>
        <taxon>Kickxellaceae</taxon>
        <taxon>Spiromyces</taxon>
    </lineage>
</organism>
<keyword evidence="2" id="KW-1185">Reference proteome</keyword>
<evidence type="ECO:0000313" key="1">
    <source>
        <dbReference type="EMBL" id="KAJ1677037.1"/>
    </source>
</evidence>
<gene>
    <name evidence="1" type="ORF">EV182_007010</name>
</gene>
<name>A0ACC1HP47_9FUNG</name>
<feature type="non-terminal residue" evidence="1">
    <location>
        <position position="1"/>
    </location>
</feature>
<sequence>AKDLKTNLGVVASDRTVCRTLNQVGLEAVPKQKQPRLSAKNIKEQLKFAKCHKDSG</sequence>
<accession>A0ACC1HP47</accession>
<dbReference type="Proteomes" id="UP001145114">
    <property type="component" value="Unassembled WGS sequence"/>
</dbReference>